<sequence length="74" mass="8384">MMNKVRIKAMEDFEKLPEGEWVEVEGGDLEVELVEEVDAKLLISEEEVKIPVDEIVFGKIKGKKISIVPETNRG</sequence>
<organism evidence="1">
    <name type="scientific">Candidatus Methanophagaceae archaeon ANME-1 ERB6</name>
    <dbReference type="NCBI Taxonomy" id="2759912"/>
    <lineage>
        <taxon>Archaea</taxon>
        <taxon>Methanobacteriati</taxon>
        <taxon>Methanobacteriota</taxon>
        <taxon>Stenosarchaea group</taxon>
        <taxon>Methanomicrobia</taxon>
        <taxon>Candidatus Methanophagales</taxon>
        <taxon>Candidatus Methanophagaceae</taxon>
    </lineage>
</organism>
<name>A0A7G9YRY7_9EURY</name>
<evidence type="ECO:0000313" key="1">
    <source>
        <dbReference type="EMBL" id="QNO50771.1"/>
    </source>
</evidence>
<dbReference type="AlphaFoldDB" id="A0A7G9YRY7"/>
<gene>
    <name evidence="1" type="ORF">HMJGLFMP_00013</name>
</gene>
<accession>A0A7G9YRY7</accession>
<reference evidence="1" key="1">
    <citation type="submission" date="2020-06" db="EMBL/GenBank/DDBJ databases">
        <title>Unique genomic features of the anaerobic methanotrophic archaea.</title>
        <authorList>
            <person name="Chadwick G.L."/>
            <person name="Skennerton C.T."/>
            <person name="Laso-Perez R."/>
            <person name="Leu A.O."/>
            <person name="Speth D.R."/>
            <person name="Yu H."/>
            <person name="Morgan-Lang C."/>
            <person name="Hatzenpichler R."/>
            <person name="Goudeau D."/>
            <person name="Malmstrom R."/>
            <person name="Brazelton W.J."/>
            <person name="Woyke T."/>
            <person name="Hallam S.J."/>
            <person name="Tyson G.W."/>
            <person name="Wegener G."/>
            <person name="Boetius A."/>
            <person name="Orphan V."/>
        </authorList>
    </citation>
    <scope>NUCLEOTIDE SEQUENCE</scope>
</reference>
<dbReference type="EMBL" id="MT631451">
    <property type="protein sequence ID" value="QNO50771.1"/>
    <property type="molecule type" value="Genomic_DNA"/>
</dbReference>
<proteinExistence type="predicted"/>
<protein>
    <submittedName>
        <fullName evidence="1">Uncharacterized protein</fullName>
    </submittedName>
</protein>